<dbReference type="InterPro" id="IPR007211">
    <property type="entry name" value="DUF378"/>
</dbReference>
<feature type="transmembrane region" description="Helical" evidence="1">
    <location>
        <begin position="7"/>
        <end position="25"/>
    </location>
</feature>
<feature type="transmembrane region" description="Helical" evidence="1">
    <location>
        <begin position="37"/>
        <end position="57"/>
    </location>
</feature>
<keyword evidence="1" id="KW-1133">Transmembrane helix</keyword>
<dbReference type="EMBL" id="MFJN01000023">
    <property type="protein sequence ID" value="OGG21376.1"/>
    <property type="molecule type" value="Genomic_DNA"/>
</dbReference>
<accession>A0A1F6A9W8</accession>
<organism evidence="2 3">
    <name type="scientific">Candidatus Gottesmanbacteria bacterium RIFCSPHIGHO2_02_FULL_40_13</name>
    <dbReference type="NCBI Taxonomy" id="1798384"/>
    <lineage>
        <taxon>Bacteria</taxon>
        <taxon>Candidatus Gottesmaniibacteriota</taxon>
    </lineage>
</organism>
<evidence type="ECO:0000256" key="1">
    <source>
        <dbReference type="SAM" id="Phobius"/>
    </source>
</evidence>
<proteinExistence type="predicted"/>
<keyword evidence="1" id="KW-0812">Transmembrane</keyword>
<comment type="caution">
    <text evidence="2">The sequence shown here is derived from an EMBL/GenBank/DDBJ whole genome shotgun (WGS) entry which is preliminary data.</text>
</comment>
<evidence type="ECO:0000313" key="3">
    <source>
        <dbReference type="Proteomes" id="UP000177092"/>
    </source>
</evidence>
<protein>
    <recommendedName>
        <fullName evidence="4">DUF378 domain-containing protein</fullName>
    </recommendedName>
</protein>
<dbReference type="Proteomes" id="UP000177092">
    <property type="component" value="Unassembled WGS sequence"/>
</dbReference>
<dbReference type="PANTHER" id="PTHR37304">
    <property type="entry name" value="MEMBRANE PROTEIN-RELATED"/>
    <property type="match status" value="1"/>
</dbReference>
<name>A0A1F6A9W8_9BACT</name>
<reference evidence="2 3" key="1">
    <citation type="journal article" date="2016" name="Nat. Commun.">
        <title>Thousands of microbial genomes shed light on interconnected biogeochemical processes in an aquifer system.</title>
        <authorList>
            <person name="Anantharaman K."/>
            <person name="Brown C.T."/>
            <person name="Hug L.A."/>
            <person name="Sharon I."/>
            <person name="Castelle C.J."/>
            <person name="Probst A.J."/>
            <person name="Thomas B.C."/>
            <person name="Singh A."/>
            <person name="Wilkins M.J."/>
            <person name="Karaoz U."/>
            <person name="Brodie E.L."/>
            <person name="Williams K.H."/>
            <person name="Hubbard S.S."/>
            <person name="Banfield J.F."/>
        </authorList>
    </citation>
    <scope>NUCLEOTIDE SEQUENCE [LARGE SCALE GENOMIC DNA]</scope>
</reference>
<dbReference type="PANTHER" id="PTHR37304:SF1">
    <property type="entry name" value="MEMBRANE PROTEIN"/>
    <property type="match status" value="1"/>
</dbReference>
<evidence type="ECO:0008006" key="4">
    <source>
        <dbReference type="Google" id="ProtNLM"/>
    </source>
</evidence>
<gene>
    <name evidence="2" type="ORF">A3D03_05650</name>
</gene>
<keyword evidence="1" id="KW-0472">Membrane</keyword>
<sequence>MKSLHMATYTLMAVGALNWGLVGLFKFNLVESIFGSWPSLLMLVYVLVGASAVYEFATHMSNCKLCGKK</sequence>
<evidence type="ECO:0000313" key="2">
    <source>
        <dbReference type="EMBL" id="OGG21376.1"/>
    </source>
</evidence>
<dbReference type="Pfam" id="PF04070">
    <property type="entry name" value="DUF378"/>
    <property type="match status" value="1"/>
</dbReference>
<dbReference type="AlphaFoldDB" id="A0A1F6A9W8"/>